<dbReference type="AlphaFoldDB" id="A0A2G5HE73"/>
<evidence type="ECO:0000313" key="6">
    <source>
        <dbReference type="EMBL" id="PIA90818.1"/>
    </source>
</evidence>
<reference evidence="7 9" key="2">
    <citation type="submission" date="2023-09" db="EMBL/GenBank/DDBJ databases">
        <title>Complete-Gapless Cercospora beticola genome.</title>
        <authorList>
            <person name="Wyatt N.A."/>
            <person name="Spanner R.E."/>
            <person name="Bolton M.D."/>
        </authorList>
    </citation>
    <scope>NUCLEOTIDE SEQUENCE [LARGE SCALE GENOMIC DNA]</scope>
    <source>
        <strain evidence="7">Cb09-40</strain>
    </source>
</reference>
<dbReference type="InterPro" id="IPR029044">
    <property type="entry name" value="Nucleotide-diphossugar_trans"/>
</dbReference>
<comment type="subcellular location">
    <subcellularLocation>
        <location evidence="1">Membrane</location>
    </subcellularLocation>
</comment>
<dbReference type="InterPro" id="IPR004263">
    <property type="entry name" value="Exostosin"/>
</dbReference>
<keyword evidence="3" id="KW-0472">Membrane</keyword>
<dbReference type="PANTHER" id="PTHR48261:SF6">
    <property type="entry name" value="GLYCOSYLTRANSFERASE FAMILY PROTEIN"/>
    <property type="match status" value="1"/>
</dbReference>
<dbReference type="PANTHER" id="PTHR48261">
    <property type="entry name" value="ACETYLGLUCOSAMINYLTRANSFERASE"/>
    <property type="match status" value="1"/>
</dbReference>
<keyword evidence="9" id="KW-1185">Reference proteome</keyword>
<gene>
    <name evidence="6" type="ORF">CB0940_11419</name>
    <name evidence="7" type="ORF">RHO25_012937</name>
</gene>
<evidence type="ECO:0000256" key="1">
    <source>
        <dbReference type="ARBA" id="ARBA00004370"/>
    </source>
</evidence>
<reference evidence="6 8" key="1">
    <citation type="submission" date="2015-10" db="EMBL/GenBank/DDBJ databases">
        <title>The cercosporin biosynthetic gene cluster was horizontally transferred to several fungal lineages and shown to be expanded in Cercospora beticola based on microsynteny with recipient genomes.</title>
        <authorList>
            <person name="De Jonge R."/>
            <person name="Ebert M.K."/>
            <person name="Suttle J.C."/>
            <person name="Jurick Ii W.M."/>
            <person name="Secor G.A."/>
            <person name="Thomma B.P."/>
            <person name="Van De Peer Y."/>
            <person name="Bolton M.D."/>
        </authorList>
    </citation>
    <scope>NUCLEOTIDE SEQUENCE [LARGE SCALE GENOMIC DNA]</scope>
    <source>
        <strain evidence="6 8">09-40</strain>
    </source>
</reference>
<evidence type="ECO:0000259" key="5">
    <source>
        <dbReference type="Pfam" id="PF09258"/>
    </source>
</evidence>
<dbReference type="Proteomes" id="UP001302367">
    <property type="component" value="Chromosome 9"/>
</dbReference>
<dbReference type="OrthoDB" id="1733656at2759"/>
<name>A0A2G5HE73_CERBT</name>
<feature type="domain" description="Glycosyl transferase 64" evidence="5">
    <location>
        <begin position="68"/>
        <end position="310"/>
    </location>
</feature>
<dbReference type="GO" id="GO:0016757">
    <property type="term" value="F:glycosyltransferase activity"/>
    <property type="evidence" value="ECO:0007669"/>
    <property type="project" value="InterPro"/>
</dbReference>
<proteinExistence type="predicted"/>
<evidence type="ECO:0000256" key="4">
    <source>
        <dbReference type="ARBA" id="ARBA00023157"/>
    </source>
</evidence>
<keyword evidence="4" id="KW-1015">Disulfide bond</keyword>
<dbReference type="EMBL" id="CP134192">
    <property type="protein sequence ID" value="WPB08271.1"/>
    <property type="molecule type" value="Genomic_DNA"/>
</dbReference>
<sequence>MPISTIWERRTLLFACPLALLTLLLLAGWLRHDPSAIRHPLQVLGLSHEGDGLESVLGQEKSAEEDGFTIVSPTYRRLETLPQFLDNYANGNLSSLRKIVLLWNDVENDPPPSLLGTLDTYRVPVVLEQRHINSLNQRFHPTEHVKTNCVFSVDDDMIFKPEDVEYGYQAWKDQNKGRQRMLGFIAREVRRKGQQIIYDQPHKEYHMVLTKAAFYHTDWMRGYWADDAVMRSMREYVEEHDNCEDILMSFLHAHHTRIPPIFVKPEVKIDFGGSGGISSRKGHIKGRIACVKRFNEAFGDETLVPTDTILERVRPDLWEQWG</sequence>
<protein>
    <submittedName>
        <fullName evidence="6">Exostosin-2</fullName>
    </submittedName>
</protein>
<evidence type="ECO:0000313" key="9">
    <source>
        <dbReference type="Proteomes" id="UP001302367"/>
    </source>
</evidence>
<organism evidence="6 8">
    <name type="scientific">Cercospora beticola</name>
    <name type="common">Sugarbeet leaf spot fungus</name>
    <dbReference type="NCBI Taxonomy" id="122368"/>
    <lineage>
        <taxon>Eukaryota</taxon>
        <taxon>Fungi</taxon>
        <taxon>Dikarya</taxon>
        <taxon>Ascomycota</taxon>
        <taxon>Pezizomycotina</taxon>
        <taxon>Dothideomycetes</taxon>
        <taxon>Dothideomycetidae</taxon>
        <taxon>Mycosphaerellales</taxon>
        <taxon>Mycosphaerellaceae</taxon>
        <taxon>Cercospora</taxon>
    </lineage>
</organism>
<dbReference type="Gene3D" id="3.90.550.10">
    <property type="entry name" value="Spore Coat Polysaccharide Biosynthesis Protein SpsA, Chain A"/>
    <property type="match status" value="1"/>
</dbReference>
<evidence type="ECO:0000256" key="3">
    <source>
        <dbReference type="ARBA" id="ARBA00023136"/>
    </source>
</evidence>
<evidence type="ECO:0000313" key="7">
    <source>
        <dbReference type="EMBL" id="WPB08271.1"/>
    </source>
</evidence>
<dbReference type="InterPro" id="IPR015338">
    <property type="entry name" value="GT64_dom"/>
</dbReference>
<dbReference type="Pfam" id="PF09258">
    <property type="entry name" value="Glyco_transf_64"/>
    <property type="match status" value="1"/>
</dbReference>
<evidence type="ECO:0000256" key="2">
    <source>
        <dbReference type="ARBA" id="ARBA00022679"/>
    </source>
</evidence>
<dbReference type="GO" id="GO:0016020">
    <property type="term" value="C:membrane"/>
    <property type="evidence" value="ECO:0007669"/>
    <property type="project" value="UniProtKB-SubCell"/>
</dbReference>
<dbReference type="SUPFAM" id="SSF53448">
    <property type="entry name" value="Nucleotide-diphospho-sugar transferases"/>
    <property type="match status" value="1"/>
</dbReference>
<keyword evidence="2" id="KW-0808">Transferase</keyword>
<accession>A0A2G5HE73</accession>
<dbReference type="EMBL" id="LKMD01000107">
    <property type="protein sequence ID" value="PIA90818.1"/>
    <property type="molecule type" value="Genomic_DNA"/>
</dbReference>
<evidence type="ECO:0000313" key="8">
    <source>
        <dbReference type="Proteomes" id="UP000230605"/>
    </source>
</evidence>
<dbReference type="Proteomes" id="UP000230605">
    <property type="component" value="Chromosome 9"/>
</dbReference>